<proteinExistence type="predicted"/>
<evidence type="ECO:0000313" key="2">
    <source>
        <dbReference type="Proteomes" id="UP000321204"/>
    </source>
</evidence>
<dbReference type="RefSeq" id="WP_146786730.1">
    <property type="nucleotide sequence ID" value="NZ_BAABIO010000001.1"/>
</dbReference>
<dbReference type="Proteomes" id="UP000321204">
    <property type="component" value="Chromosome"/>
</dbReference>
<accession>A0A5B8UIC4</accession>
<sequence length="322" mass="34265">MTPINVGSTDSYASLPENSMLSIPIKYNSTCDSGIASAVYKVVNNRASDITLVQSPGVPISFNGKVIDTTIKVPVRKGLMSVVIIINDKCGHISSKSVDVKSVVPSSSTVKTLTNVVMSTDPADNQNFFSFYEPTPVFGQAVALTKQSRIDFIAINMSGARFIATNAYAADANYYNASKGALAGFTTLNYTFLSATKAYVNSANFDAISTEADLAKYLQDTVIAISPLGGANYNIINADRRVSDVYGVSNTTKGFVIGWGYRSHPTATAAILTESFALVLVKSVTQKANGQYVITFDIKGPAADQRAAYSATTIAPYAPYPL</sequence>
<organism evidence="1 2">
    <name type="scientific">Flavisolibacter ginsenosidimutans</name>
    <dbReference type="NCBI Taxonomy" id="661481"/>
    <lineage>
        <taxon>Bacteria</taxon>
        <taxon>Pseudomonadati</taxon>
        <taxon>Bacteroidota</taxon>
        <taxon>Chitinophagia</taxon>
        <taxon>Chitinophagales</taxon>
        <taxon>Chitinophagaceae</taxon>
        <taxon>Flavisolibacter</taxon>
    </lineage>
</organism>
<dbReference type="KEGG" id="fgg:FSB75_10470"/>
<dbReference type="EMBL" id="CP042433">
    <property type="protein sequence ID" value="QEC56298.1"/>
    <property type="molecule type" value="Genomic_DNA"/>
</dbReference>
<protein>
    <submittedName>
        <fullName evidence="1">Uncharacterized protein</fullName>
    </submittedName>
</protein>
<evidence type="ECO:0000313" key="1">
    <source>
        <dbReference type="EMBL" id="QEC56298.1"/>
    </source>
</evidence>
<name>A0A5B8UIC4_9BACT</name>
<gene>
    <name evidence="1" type="ORF">FSB75_10470</name>
</gene>
<dbReference type="OrthoDB" id="1089716at2"/>
<keyword evidence="2" id="KW-1185">Reference proteome</keyword>
<reference evidence="1 2" key="1">
    <citation type="journal article" date="2015" name="Int. J. Syst. Evol. Microbiol.">
        <title>Flavisolibacter ginsenosidimutans sp. nov., with ginsenoside-converting activity isolated from soil used for cultivating ginseng.</title>
        <authorList>
            <person name="Zhao Y."/>
            <person name="Liu Q."/>
            <person name="Kang M.S."/>
            <person name="Jin F."/>
            <person name="Yu H."/>
            <person name="Im W.T."/>
        </authorList>
    </citation>
    <scope>NUCLEOTIDE SEQUENCE [LARGE SCALE GENOMIC DNA]</scope>
    <source>
        <strain evidence="1 2">Gsoil 636</strain>
    </source>
</reference>
<dbReference type="AlphaFoldDB" id="A0A5B8UIC4"/>